<protein>
    <recommendedName>
        <fullName evidence="2">Transposase</fullName>
    </recommendedName>
</protein>
<dbReference type="AlphaFoldDB" id="A0A450UYP4"/>
<evidence type="ECO:0008006" key="2">
    <source>
        <dbReference type="Google" id="ProtNLM"/>
    </source>
</evidence>
<name>A0A450UYP4_9GAMM</name>
<organism evidence="1">
    <name type="scientific">Candidatus Kentrum eta</name>
    <dbReference type="NCBI Taxonomy" id="2126337"/>
    <lineage>
        <taxon>Bacteria</taxon>
        <taxon>Pseudomonadati</taxon>
        <taxon>Pseudomonadota</taxon>
        <taxon>Gammaproteobacteria</taxon>
        <taxon>Candidatus Kentrum</taxon>
    </lineage>
</organism>
<proteinExistence type="predicted"/>
<dbReference type="EMBL" id="CAADFG010000125">
    <property type="protein sequence ID" value="VFJ97667.1"/>
    <property type="molecule type" value="Genomic_DNA"/>
</dbReference>
<evidence type="ECO:0000313" key="1">
    <source>
        <dbReference type="EMBL" id="VFJ97667.1"/>
    </source>
</evidence>
<gene>
    <name evidence="1" type="ORF">BECKH772A_GA0070896_101252</name>
</gene>
<sequence>MKYPDVFKNAMIQKMTGPGAISASALSKQVDVSQATLSKWLRMAGVASSYNYPNNAKEYTKMTKINHHRRPNDWSAEEKMKVVMEGAAVDDHNLGEFLRKKGVTIQRDPH</sequence>
<accession>A0A450UYP4</accession>
<reference evidence="1" key="1">
    <citation type="submission" date="2019-02" db="EMBL/GenBank/DDBJ databases">
        <authorList>
            <person name="Gruber-Vodicka R. H."/>
            <person name="Seah K. B. B."/>
        </authorList>
    </citation>
    <scope>NUCLEOTIDE SEQUENCE</scope>
    <source>
        <strain evidence="1">BECK_SA2B15</strain>
    </source>
</reference>